<feature type="chain" id="PRO_5037350831" evidence="8">
    <location>
        <begin position="22"/>
        <end position="521"/>
    </location>
</feature>
<evidence type="ECO:0000313" key="10">
    <source>
        <dbReference type="EMBL" id="MCA9758327.1"/>
    </source>
</evidence>
<dbReference type="InterPro" id="IPR039448">
    <property type="entry name" value="Beta_helix"/>
</dbReference>
<keyword evidence="6" id="KW-0472">Membrane</keyword>
<dbReference type="InterPro" id="IPR012334">
    <property type="entry name" value="Pectin_lyas_fold"/>
</dbReference>
<keyword evidence="5 8" id="KW-0732">Signal</keyword>
<comment type="subcellular location">
    <subcellularLocation>
        <location evidence="1">Cell envelope</location>
    </subcellularLocation>
    <subcellularLocation>
        <location evidence="2">Cell outer membrane</location>
    </subcellularLocation>
    <subcellularLocation>
        <location evidence="3">Secreted</location>
    </subcellularLocation>
</comment>
<evidence type="ECO:0000313" key="11">
    <source>
        <dbReference type="Proteomes" id="UP000739538"/>
    </source>
</evidence>
<dbReference type="Pfam" id="PF02415">
    <property type="entry name" value="Chlam_PMP"/>
    <property type="match status" value="2"/>
</dbReference>
<dbReference type="SUPFAM" id="SSF51126">
    <property type="entry name" value="Pectin lyase-like"/>
    <property type="match status" value="2"/>
</dbReference>
<evidence type="ECO:0000259" key="9">
    <source>
        <dbReference type="Pfam" id="PF13229"/>
    </source>
</evidence>
<dbReference type="SMART" id="SM00710">
    <property type="entry name" value="PbH1"/>
    <property type="match status" value="6"/>
</dbReference>
<dbReference type="Gene3D" id="2.160.20.10">
    <property type="entry name" value="Single-stranded right-handed beta-helix, Pectin lyase-like"/>
    <property type="match status" value="2"/>
</dbReference>
<dbReference type="InterPro" id="IPR003368">
    <property type="entry name" value="POMP_repeat"/>
</dbReference>
<dbReference type="Proteomes" id="UP000739538">
    <property type="component" value="Unassembled WGS sequence"/>
</dbReference>
<dbReference type="GO" id="GO:0005576">
    <property type="term" value="C:extracellular region"/>
    <property type="evidence" value="ECO:0007669"/>
    <property type="project" value="UniProtKB-SubCell"/>
</dbReference>
<evidence type="ECO:0000256" key="4">
    <source>
        <dbReference type="ARBA" id="ARBA00022525"/>
    </source>
</evidence>
<reference evidence="10" key="1">
    <citation type="submission" date="2020-04" db="EMBL/GenBank/DDBJ databases">
        <authorList>
            <person name="Zhang T."/>
        </authorList>
    </citation>
    <scope>NUCLEOTIDE SEQUENCE</scope>
    <source>
        <strain evidence="10">HKST-UBA02</strain>
    </source>
</reference>
<feature type="signal peptide" evidence="8">
    <location>
        <begin position="1"/>
        <end position="21"/>
    </location>
</feature>
<keyword evidence="7" id="KW-0998">Cell outer membrane</keyword>
<proteinExistence type="predicted"/>
<dbReference type="InterPro" id="IPR006626">
    <property type="entry name" value="PbH1"/>
</dbReference>
<evidence type="ECO:0000256" key="5">
    <source>
        <dbReference type="ARBA" id="ARBA00022729"/>
    </source>
</evidence>
<sequence length="521" mass="54591">MNRLAWFGLLAASIMSTSALVASKAYSAEILVHPDGSGDFPTIQEAVWASANGDLISLTPGTYLENEIDLVGRRITIRALEGPGTCQINGQGQTVFILDGAEDETTVLSGLDIESALGSDTSLVQCIQTTPTIQDCTFRATTGNNYTGVYAVGDGPFLTRCTFRETTVGLELRGVSRNSIVDCRFEDNILGMMVTAGRNLRIEQCEFVGNQTGLASLGGAQLVGDVLISECQFEANRFGAVIRGNAQAELVVRESSFARNDLYGASLLVADLVVESCEFVENGTEASPTSPFGGLEAAGGSVVDCLFEANRAMNAGGLRGATLVRDCVFRNNVANGLGEEDGSGGAIWGGTTCENTLFVGNRAGHGGAIYGGGNVIRDCTFVANVGFFTSAIEVTLLSVHIERTIITGNQGGDPIGCADNDPSALITCTNIWGNESGDWIGCVAGQLGQDGNITDDPLFCDPTMEDYHLASGSPCLEQNNDCGTMGAFDEGCSPTPVLDASWGTIKAGFYDPDASGFPRKP</sequence>
<evidence type="ECO:0000256" key="7">
    <source>
        <dbReference type="ARBA" id="ARBA00023237"/>
    </source>
</evidence>
<accession>A0A956NFB5</accession>
<dbReference type="AlphaFoldDB" id="A0A956NFB5"/>
<reference evidence="10" key="2">
    <citation type="journal article" date="2021" name="Microbiome">
        <title>Successional dynamics and alternative stable states in a saline activated sludge microbial community over 9 years.</title>
        <authorList>
            <person name="Wang Y."/>
            <person name="Ye J."/>
            <person name="Ju F."/>
            <person name="Liu L."/>
            <person name="Boyd J.A."/>
            <person name="Deng Y."/>
            <person name="Parks D.H."/>
            <person name="Jiang X."/>
            <person name="Yin X."/>
            <person name="Woodcroft B.J."/>
            <person name="Tyson G.W."/>
            <person name="Hugenholtz P."/>
            <person name="Polz M.F."/>
            <person name="Zhang T."/>
        </authorList>
    </citation>
    <scope>NUCLEOTIDE SEQUENCE</scope>
    <source>
        <strain evidence="10">HKST-UBA02</strain>
    </source>
</reference>
<evidence type="ECO:0000256" key="1">
    <source>
        <dbReference type="ARBA" id="ARBA00004196"/>
    </source>
</evidence>
<feature type="domain" description="Right handed beta helix" evidence="9">
    <location>
        <begin position="130"/>
        <end position="242"/>
    </location>
</feature>
<dbReference type="InterPro" id="IPR011050">
    <property type="entry name" value="Pectin_lyase_fold/virulence"/>
</dbReference>
<gene>
    <name evidence="10" type="ORF">KDA27_21205</name>
</gene>
<dbReference type="Pfam" id="PF13229">
    <property type="entry name" value="Beta_helix"/>
    <property type="match status" value="1"/>
</dbReference>
<evidence type="ECO:0000256" key="8">
    <source>
        <dbReference type="SAM" id="SignalP"/>
    </source>
</evidence>
<evidence type="ECO:0000256" key="6">
    <source>
        <dbReference type="ARBA" id="ARBA00023136"/>
    </source>
</evidence>
<keyword evidence="4" id="KW-0964">Secreted</keyword>
<dbReference type="EMBL" id="JAGQHS010000161">
    <property type="protein sequence ID" value="MCA9758327.1"/>
    <property type="molecule type" value="Genomic_DNA"/>
</dbReference>
<organism evidence="10 11">
    <name type="scientific">Eiseniibacteriota bacterium</name>
    <dbReference type="NCBI Taxonomy" id="2212470"/>
    <lineage>
        <taxon>Bacteria</taxon>
        <taxon>Candidatus Eiseniibacteriota</taxon>
    </lineage>
</organism>
<dbReference type="NCBIfam" id="TIGR01376">
    <property type="entry name" value="POMP_repeat"/>
    <property type="match status" value="1"/>
</dbReference>
<comment type="caution">
    <text evidence="10">The sequence shown here is derived from an EMBL/GenBank/DDBJ whole genome shotgun (WGS) entry which is preliminary data.</text>
</comment>
<dbReference type="GO" id="GO:0009279">
    <property type="term" value="C:cell outer membrane"/>
    <property type="evidence" value="ECO:0007669"/>
    <property type="project" value="UniProtKB-SubCell"/>
</dbReference>
<evidence type="ECO:0000256" key="3">
    <source>
        <dbReference type="ARBA" id="ARBA00004613"/>
    </source>
</evidence>
<name>A0A956NFB5_UNCEI</name>
<evidence type="ECO:0000256" key="2">
    <source>
        <dbReference type="ARBA" id="ARBA00004442"/>
    </source>
</evidence>
<protein>
    <submittedName>
        <fullName evidence="10">Right-handed parallel beta-helix repeat-containing protein</fullName>
    </submittedName>
</protein>